<dbReference type="GO" id="GO:0003964">
    <property type="term" value="F:RNA-directed DNA polymerase activity"/>
    <property type="evidence" value="ECO:0007669"/>
    <property type="project" value="UniProtKB-KW"/>
</dbReference>
<dbReference type="Gene3D" id="3.10.10.10">
    <property type="entry name" value="HIV Type 1 Reverse Transcriptase, subunit A, domain 1"/>
    <property type="match status" value="1"/>
</dbReference>
<evidence type="ECO:0000313" key="11">
    <source>
        <dbReference type="EMBL" id="NXK70161.1"/>
    </source>
</evidence>
<dbReference type="InterPro" id="IPR036397">
    <property type="entry name" value="RNaseH_sf"/>
</dbReference>
<dbReference type="SUPFAM" id="SSF53098">
    <property type="entry name" value="Ribonuclease H-like"/>
    <property type="match status" value="1"/>
</dbReference>
<evidence type="ECO:0000256" key="7">
    <source>
        <dbReference type="ARBA" id="ARBA00022801"/>
    </source>
</evidence>
<dbReference type="EMBL" id="VXAN01000953">
    <property type="protein sequence ID" value="NXK70161.1"/>
    <property type="molecule type" value="Genomic_DNA"/>
</dbReference>
<dbReference type="PANTHER" id="PTHR41694">
    <property type="entry name" value="ENDOGENOUS RETROVIRUS GROUP K MEMBER POL PROTEIN"/>
    <property type="match status" value="1"/>
</dbReference>
<dbReference type="InterPro" id="IPR010661">
    <property type="entry name" value="RVT_thumb"/>
</dbReference>
<protein>
    <recommendedName>
        <fullName evidence="2">ribonuclease H</fullName>
        <ecNumber evidence="2">3.1.26.4</ecNumber>
    </recommendedName>
</protein>
<keyword evidence="5" id="KW-0540">Nuclease</keyword>
<accession>A0A7L0LM12</accession>
<dbReference type="Proteomes" id="UP000567822">
    <property type="component" value="Unassembled WGS sequence"/>
</dbReference>
<evidence type="ECO:0000256" key="8">
    <source>
        <dbReference type="ARBA" id="ARBA00022918"/>
    </source>
</evidence>
<dbReference type="InterPro" id="IPR043502">
    <property type="entry name" value="DNA/RNA_pol_sf"/>
</dbReference>
<evidence type="ECO:0000256" key="1">
    <source>
        <dbReference type="ARBA" id="ARBA00010879"/>
    </source>
</evidence>
<comment type="similarity">
    <text evidence="1">Belongs to the beta type-B retroviral polymerase family. HERV class-II K(HML-2) pol subfamily.</text>
</comment>
<dbReference type="GO" id="GO:0035613">
    <property type="term" value="F:RNA stem-loop binding"/>
    <property type="evidence" value="ECO:0007669"/>
    <property type="project" value="TreeGrafter"/>
</dbReference>
<proteinExistence type="inferred from homology"/>
<dbReference type="SUPFAM" id="SSF56672">
    <property type="entry name" value="DNA/RNA polymerases"/>
    <property type="match status" value="1"/>
</dbReference>
<dbReference type="Gene3D" id="3.30.70.270">
    <property type="match status" value="2"/>
</dbReference>
<dbReference type="Pfam" id="PF00075">
    <property type="entry name" value="RNase_H"/>
    <property type="match status" value="1"/>
</dbReference>
<dbReference type="InterPro" id="IPR043128">
    <property type="entry name" value="Rev_trsase/Diguanyl_cyclase"/>
</dbReference>
<dbReference type="EC" id="3.1.26.4" evidence="2"/>
<keyword evidence="3" id="KW-0808">Transferase</keyword>
<dbReference type="Pfam" id="PF06817">
    <property type="entry name" value="RVT_thumb"/>
    <property type="match status" value="1"/>
</dbReference>
<keyword evidence="8" id="KW-0695">RNA-directed DNA polymerase</keyword>
<dbReference type="InterPro" id="IPR012337">
    <property type="entry name" value="RNaseH-like_sf"/>
</dbReference>
<evidence type="ECO:0000259" key="10">
    <source>
        <dbReference type="PROSITE" id="PS50879"/>
    </source>
</evidence>
<reference evidence="11 12" key="1">
    <citation type="submission" date="2019-09" db="EMBL/GenBank/DDBJ databases">
        <title>Bird 10,000 Genomes (B10K) Project - Family phase.</title>
        <authorList>
            <person name="Zhang G."/>
        </authorList>
    </citation>
    <scope>NUCLEOTIDE SEQUENCE [LARGE SCALE GENOMIC DNA]</scope>
    <source>
        <strain evidence="11">B10K-DU-009-59</strain>
        <tissue evidence="11">Muscle</tissue>
    </source>
</reference>
<dbReference type="InterPro" id="IPR000477">
    <property type="entry name" value="RT_dom"/>
</dbReference>
<evidence type="ECO:0000313" key="12">
    <source>
        <dbReference type="Proteomes" id="UP000567822"/>
    </source>
</evidence>
<feature type="non-terminal residue" evidence="11">
    <location>
        <position position="552"/>
    </location>
</feature>
<keyword evidence="4" id="KW-0548">Nucleotidyltransferase</keyword>
<dbReference type="PROSITE" id="PS50878">
    <property type="entry name" value="RT_POL"/>
    <property type="match status" value="1"/>
</dbReference>
<comment type="caution">
    <text evidence="11">The sequence shown here is derived from an EMBL/GenBank/DDBJ whole genome shotgun (WGS) entry which is preliminary data.</text>
</comment>
<evidence type="ECO:0000256" key="6">
    <source>
        <dbReference type="ARBA" id="ARBA00022759"/>
    </source>
</evidence>
<dbReference type="Gene3D" id="3.30.420.10">
    <property type="entry name" value="Ribonuclease H-like superfamily/Ribonuclease H"/>
    <property type="match status" value="1"/>
</dbReference>
<dbReference type="AlphaFoldDB" id="A0A7L0LM12"/>
<name>A0A7L0LM12_9SYLV</name>
<dbReference type="Pfam" id="PF00078">
    <property type="entry name" value="RVT_1"/>
    <property type="match status" value="1"/>
</dbReference>
<dbReference type="InterPro" id="IPR002156">
    <property type="entry name" value="RNaseH_domain"/>
</dbReference>
<keyword evidence="6" id="KW-0255">Endonuclease</keyword>
<dbReference type="PANTHER" id="PTHR41694:SF3">
    <property type="entry name" value="RNA-DIRECTED DNA POLYMERASE-RELATED"/>
    <property type="match status" value="1"/>
</dbReference>
<evidence type="ECO:0000256" key="2">
    <source>
        <dbReference type="ARBA" id="ARBA00012180"/>
    </source>
</evidence>
<evidence type="ECO:0000259" key="9">
    <source>
        <dbReference type="PROSITE" id="PS50878"/>
    </source>
</evidence>
<evidence type="ECO:0000256" key="3">
    <source>
        <dbReference type="ARBA" id="ARBA00022679"/>
    </source>
</evidence>
<feature type="domain" description="Reverse transcriptase" evidence="9">
    <location>
        <begin position="33"/>
        <end position="222"/>
    </location>
</feature>
<organism evidence="11 12">
    <name type="scientific">Sylvietta virens</name>
    <name type="common">Green crombec</name>
    <dbReference type="NCBI Taxonomy" id="208069"/>
    <lineage>
        <taxon>Eukaryota</taxon>
        <taxon>Metazoa</taxon>
        <taxon>Chordata</taxon>
        <taxon>Craniata</taxon>
        <taxon>Vertebrata</taxon>
        <taxon>Euteleostomi</taxon>
        <taxon>Archelosauria</taxon>
        <taxon>Archosauria</taxon>
        <taxon>Dinosauria</taxon>
        <taxon>Saurischia</taxon>
        <taxon>Theropoda</taxon>
        <taxon>Coelurosauria</taxon>
        <taxon>Aves</taxon>
        <taxon>Neognathae</taxon>
        <taxon>Neoaves</taxon>
        <taxon>Telluraves</taxon>
        <taxon>Australaves</taxon>
        <taxon>Passeriformes</taxon>
        <taxon>Sylvioidea</taxon>
        <taxon>Sylviidae</taxon>
        <taxon>Acrocephalinae</taxon>
        <taxon>Sylvietta</taxon>
    </lineage>
</organism>
<dbReference type="GO" id="GO:0004523">
    <property type="term" value="F:RNA-DNA hybrid ribonuclease activity"/>
    <property type="evidence" value="ECO:0007669"/>
    <property type="project" value="UniProtKB-EC"/>
</dbReference>
<evidence type="ECO:0000256" key="5">
    <source>
        <dbReference type="ARBA" id="ARBA00022722"/>
    </source>
</evidence>
<keyword evidence="7" id="KW-0378">Hydrolase</keyword>
<feature type="domain" description="RNase H type-1" evidence="10">
    <location>
        <begin position="436"/>
        <end position="552"/>
    </location>
</feature>
<feature type="non-terminal residue" evidence="11">
    <location>
        <position position="1"/>
    </location>
</feature>
<sequence>QLTWKSQEPIWSEQWPLSKIKLRALQNIVEEQLAKGHIEETTGTWNSPVFVLQKPGTDRWRLLLDLRKINEVIEDMGPLQPGLPLPSMLPRDWTLAIIDIKDCFFSISLHPQDAPRFAFSVPSLNKQAPLKRYHWRYLPQGFKNSPTICQWYVAHVLSPIRTQFPDAIIYHYVDDILVCASDKAYLDSAVKQTIETIEKAGFEIRNDKIQYTNPWTYLGFQIRERTIVPQQLTIRDDPRTLRDLHSLCGSINWVRSLLGITSEDLAPLFNLLRGNEDLDSTRTLTPEARDAITEVQEALSSRRAHRFEPSLPFQFVILGEAPRFHGLIFQWDTQLRDPLLILEWIFTSSHPTKTITTFQEIMAQLIKKARARLCSLAGCEFTCIYLPMTGGDLDNLLQTNKNLQYALDSYTGQISVHIPKHKLFKTTPKLVQSRTPLKSLTVFTDGSGSSQKSVITWKDPKTQNWDPNGSSQIAELAAVVQAFEKFKDEPFNLVSDSAYVTGISMRAEHALLKEVSNPRLHQLIAALTHLISHRKQPYHIMHVSSHTNLPGI</sequence>
<dbReference type="PROSITE" id="PS50879">
    <property type="entry name" value="RNASE_H_1"/>
    <property type="match status" value="1"/>
</dbReference>
<gene>
    <name evidence="11" type="primary">Ervk18_0</name>
    <name evidence="11" type="ORF">SYLVIR_R05876</name>
</gene>
<keyword evidence="12" id="KW-1185">Reference proteome</keyword>
<evidence type="ECO:0000256" key="4">
    <source>
        <dbReference type="ARBA" id="ARBA00022695"/>
    </source>
</evidence>